<feature type="domain" description="SecDF P1 head subdomain" evidence="9">
    <location>
        <begin position="203"/>
        <end position="296"/>
    </location>
</feature>
<keyword evidence="1" id="KW-0813">Transport</keyword>
<dbReference type="OrthoDB" id="1162158at2"/>
<dbReference type="InterPro" id="IPR048631">
    <property type="entry name" value="SecD_1st"/>
</dbReference>
<evidence type="ECO:0000256" key="4">
    <source>
        <dbReference type="ARBA" id="ARBA00022927"/>
    </source>
</evidence>
<evidence type="ECO:0000256" key="3">
    <source>
        <dbReference type="ARBA" id="ARBA00022692"/>
    </source>
</evidence>
<evidence type="ECO:0000256" key="5">
    <source>
        <dbReference type="ARBA" id="ARBA00022989"/>
    </source>
</evidence>
<evidence type="ECO:0000256" key="1">
    <source>
        <dbReference type="ARBA" id="ARBA00022448"/>
    </source>
</evidence>
<name>A0A2K9PTN6_9FLAO</name>
<dbReference type="Proteomes" id="UP000235826">
    <property type="component" value="Chromosome"/>
</dbReference>
<reference evidence="10 11" key="1">
    <citation type="submission" date="2018-01" db="EMBL/GenBank/DDBJ databases">
        <title>Complete genome sequence of Flavivirga eckloniae ECD14 isolated from seaweed Ecklonia cava.</title>
        <authorList>
            <person name="Lee J.H."/>
            <person name="Baik K.S."/>
            <person name="Seong C.N."/>
        </authorList>
    </citation>
    <scope>NUCLEOTIDE SEQUENCE [LARGE SCALE GENOMIC DNA]</scope>
    <source>
        <strain evidence="10 11">ECD14</strain>
    </source>
</reference>
<evidence type="ECO:0000259" key="9">
    <source>
        <dbReference type="Pfam" id="PF22599"/>
    </source>
</evidence>
<dbReference type="GO" id="GO:0005886">
    <property type="term" value="C:plasma membrane"/>
    <property type="evidence" value="ECO:0007669"/>
    <property type="project" value="TreeGrafter"/>
</dbReference>
<dbReference type="InterPro" id="IPR054384">
    <property type="entry name" value="SecDF_P1_head"/>
</dbReference>
<dbReference type="PROSITE" id="PS51257">
    <property type="entry name" value="PROKAR_LIPOPROTEIN"/>
    <property type="match status" value="1"/>
</dbReference>
<protein>
    <submittedName>
        <fullName evidence="10">Uncharacterized protein</fullName>
    </submittedName>
</protein>
<dbReference type="Gene3D" id="3.30.1360.200">
    <property type="match status" value="1"/>
</dbReference>
<keyword evidence="7" id="KW-0472">Membrane</keyword>
<dbReference type="PANTHER" id="PTHR30081">
    <property type="entry name" value="PROTEIN-EXPORT MEMBRANE PROTEIN SEC"/>
    <property type="match status" value="1"/>
</dbReference>
<evidence type="ECO:0000256" key="2">
    <source>
        <dbReference type="ARBA" id="ARBA00022475"/>
    </source>
</evidence>
<keyword evidence="2" id="KW-1003">Cell membrane</keyword>
<feature type="domain" description="Protein translocase subunit SecDF P1" evidence="8">
    <location>
        <begin position="44"/>
        <end position="100"/>
    </location>
</feature>
<accession>A0A2K9PTN6</accession>
<dbReference type="KEGG" id="fek:C1H87_17595"/>
<keyword evidence="4" id="KW-0653">Protein transport</keyword>
<dbReference type="Pfam" id="PF21760">
    <property type="entry name" value="SecD_1st"/>
    <property type="match status" value="1"/>
</dbReference>
<keyword evidence="5" id="KW-1133">Transmembrane helix</keyword>
<dbReference type="GO" id="GO:0015031">
    <property type="term" value="P:protein transport"/>
    <property type="evidence" value="ECO:0007669"/>
    <property type="project" value="UniProtKB-KW"/>
</dbReference>
<dbReference type="InterPro" id="IPR022813">
    <property type="entry name" value="SecD/SecF_arch_bac"/>
</dbReference>
<keyword evidence="3" id="KW-0812">Transmembrane</keyword>
<dbReference type="EMBL" id="CP025791">
    <property type="protein sequence ID" value="AUP80426.1"/>
    <property type="molecule type" value="Genomic_DNA"/>
</dbReference>
<organism evidence="10 11">
    <name type="scientific">Flavivirga eckloniae</name>
    <dbReference type="NCBI Taxonomy" id="1803846"/>
    <lineage>
        <taxon>Bacteria</taxon>
        <taxon>Pseudomonadati</taxon>
        <taxon>Bacteroidota</taxon>
        <taxon>Flavobacteriia</taxon>
        <taxon>Flavobacteriales</taxon>
        <taxon>Flavobacteriaceae</taxon>
        <taxon>Flavivirga</taxon>
    </lineage>
</organism>
<keyword evidence="6" id="KW-0811">Translocation</keyword>
<keyword evidence="11" id="KW-1185">Reference proteome</keyword>
<dbReference type="Gene3D" id="3.30.70.3220">
    <property type="match status" value="1"/>
</dbReference>
<evidence type="ECO:0000256" key="7">
    <source>
        <dbReference type="ARBA" id="ARBA00023136"/>
    </source>
</evidence>
<dbReference type="AlphaFoldDB" id="A0A2K9PTN6"/>
<evidence type="ECO:0000259" key="8">
    <source>
        <dbReference type="Pfam" id="PF21760"/>
    </source>
</evidence>
<evidence type="ECO:0000313" key="10">
    <source>
        <dbReference type="EMBL" id="AUP80426.1"/>
    </source>
</evidence>
<sequence>MKITYAYLIFALILLSCDAFKEKHEHLFIYGFENKKTFPQQGISETIQVLKKRLDAYGVSDFEVKRYQDKNISVKINAHNLDNERVDRLLLNQGKLEFWELHIGEDFHPFLGEVNDEFVTKEDNDSLKINPLFDRIVGVGYSGGPVLFRSKSEDTAAVNSLLKRNEIKFHLPSEFKNTKFLWGIADSDGFHPLYAAKSNRENMPPLTGEFVKEARMNYDVVGRPCISMVMNEEGALRWERITGNAYRNNTCIAVTLNNLVQSAPGVVSGPIKGGKTEISGNYTLEEAQDLAIILTSQKHIPKLNLLQYSKSKK</sequence>
<evidence type="ECO:0000313" key="11">
    <source>
        <dbReference type="Proteomes" id="UP000235826"/>
    </source>
</evidence>
<dbReference type="RefSeq" id="WP_102757072.1">
    <property type="nucleotide sequence ID" value="NZ_CP025791.1"/>
</dbReference>
<dbReference type="Pfam" id="PF22599">
    <property type="entry name" value="SecDF_P1_head"/>
    <property type="match status" value="1"/>
</dbReference>
<evidence type="ECO:0000256" key="6">
    <source>
        <dbReference type="ARBA" id="ARBA00023010"/>
    </source>
</evidence>
<proteinExistence type="predicted"/>
<gene>
    <name evidence="10" type="ORF">C1H87_17595</name>
</gene>
<dbReference type="PANTHER" id="PTHR30081:SF1">
    <property type="entry name" value="PROTEIN TRANSLOCASE SUBUNIT SECD"/>
    <property type="match status" value="1"/>
</dbReference>